<reference evidence="3" key="1">
    <citation type="submission" date="2020-05" db="EMBL/GenBank/DDBJ databases">
        <title>Phylogenomic resolution of chytrid fungi.</title>
        <authorList>
            <person name="Stajich J.E."/>
            <person name="Amses K."/>
            <person name="Simmons R."/>
            <person name="Seto K."/>
            <person name="Myers J."/>
            <person name="Bonds A."/>
            <person name="Quandt C.A."/>
            <person name="Barry K."/>
            <person name="Liu P."/>
            <person name="Grigoriev I."/>
            <person name="Longcore J.E."/>
            <person name="James T.Y."/>
        </authorList>
    </citation>
    <scope>NUCLEOTIDE SEQUENCE</scope>
    <source>
        <strain evidence="3">JEL0379</strain>
    </source>
</reference>
<dbReference type="InterPro" id="IPR043729">
    <property type="entry name" value="DUF5672"/>
</dbReference>
<proteinExistence type="predicted"/>
<keyword evidence="4" id="KW-1185">Reference proteome</keyword>
<comment type="caution">
    <text evidence="3">The sequence shown here is derived from an EMBL/GenBank/DDBJ whole genome shotgun (WGS) entry which is preliminary data.</text>
</comment>
<gene>
    <name evidence="3" type="ORF">HDU87_000830</name>
</gene>
<protein>
    <recommendedName>
        <fullName evidence="2">DUF5672 domain-containing protein</fullName>
    </recommendedName>
</protein>
<dbReference type="AlphaFoldDB" id="A0AAD5TQI8"/>
<evidence type="ECO:0000256" key="1">
    <source>
        <dbReference type="SAM" id="SignalP"/>
    </source>
</evidence>
<dbReference type="Proteomes" id="UP001212152">
    <property type="component" value="Unassembled WGS sequence"/>
</dbReference>
<keyword evidence="1" id="KW-0732">Signal</keyword>
<sequence>MLRMHRWPITAALVVLLLLGFFWQRQHYTASPVIKRRTKATAVDLDTLASDKVAVIIEGRPMVNFVAIVLHWRANLPLEWSVHMFVGPALEPLLARTNKLDRYLRDGSIRLTRLPDSVSLVTPTGYSELLCTPWLWQQLTQEHVLLFQTDSIMCSNSARSPDAYLQYDYIGGPWPAYEWYPEGYFNGGLTMRKRSTMLAITLANKWTPAAGAEDMWFSQRVLDLRPDVVIPTREIAAEFAGGPMVGRRPFAVHQPRNSGGYKSEEEMQVLLQWCPDALLAGWPGVPKFETVEVWPGGLTAP</sequence>
<organism evidence="3 4">
    <name type="scientific">Geranomyces variabilis</name>
    <dbReference type="NCBI Taxonomy" id="109894"/>
    <lineage>
        <taxon>Eukaryota</taxon>
        <taxon>Fungi</taxon>
        <taxon>Fungi incertae sedis</taxon>
        <taxon>Chytridiomycota</taxon>
        <taxon>Chytridiomycota incertae sedis</taxon>
        <taxon>Chytridiomycetes</taxon>
        <taxon>Spizellomycetales</taxon>
        <taxon>Powellomycetaceae</taxon>
        <taxon>Geranomyces</taxon>
    </lineage>
</organism>
<feature type="signal peptide" evidence="1">
    <location>
        <begin position="1"/>
        <end position="30"/>
    </location>
</feature>
<evidence type="ECO:0000313" key="3">
    <source>
        <dbReference type="EMBL" id="KAJ3181811.1"/>
    </source>
</evidence>
<accession>A0AAD5TQI8</accession>
<feature type="chain" id="PRO_5041968793" description="DUF5672 domain-containing protein" evidence="1">
    <location>
        <begin position="31"/>
        <end position="301"/>
    </location>
</feature>
<dbReference type="EMBL" id="JADGJQ010000011">
    <property type="protein sequence ID" value="KAJ3181811.1"/>
    <property type="molecule type" value="Genomic_DNA"/>
</dbReference>
<name>A0AAD5TQI8_9FUNG</name>
<feature type="domain" description="DUF5672" evidence="2">
    <location>
        <begin position="109"/>
        <end position="253"/>
    </location>
</feature>
<dbReference type="Pfam" id="PF18922">
    <property type="entry name" value="DUF5672"/>
    <property type="match status" value="1"/>
</dbReference>
<evidence type="ECO:0000313" key="4">
    <source>
        <dbReference type="Proteomes" id="UP001212152"/>
    </source>
</evidence>
<evidence type="ECO:0000259" key="2">
    <source>
        <dbReference type="Pfam" id="PF18922"/>
    </source>
</evidence>